<protein>
    <submittedName>
        <fullName evidence="2">Uncharacterized protein</fullName>
    </submittedName>
</protein>
<keyword evidence="1" id="KW-1133">Transmembrane helix</keyword>
<organism evidence="2 3">
    <name type="scientific">Dellaglioa algida DSM 15638</name>
    <dbReference type="NCBI Taxonomy" id="1423719"/>
    <lineage>
        <taxon>Bacteria</taxon>
        <taxon>Bacillati</taxon>
        <taxon>Bacillota</taxon>
        <taxon>Bacilli</taxon>
        <taxon>Lactobacillales</taxon>
        <taxon>Lactobacillaceae</taxon>
        <taxon>Dellaglioa</taxon>
    </lineage>
</organism>
<dbReference type="STRING" id="1423719.FC66_GL000498"/>
<dbReference type="EMBL" id="AZDI01000014">
    <property type="protein sequence ID" value="KRK45140.1"/>
    <property type="molecule type" value="Genomic_DNA"/>
</dbReference>
<dbReference type="AlphaFoldDB" id="A0A0R1HNG2"/>
<evidence type="ECO:0000256" key="1">
    <source>
        <dbReference type="SAM" id="Phobius"/>
    </source>
</evidence>
<dbReference type="GeneID" id="83549304"/>
<dbReference type="RefSeq" id="WP_057974756.1">
    <property type="nucleotide sequence ID" value="NZ_AZDI01000014.1"/>
</dbReference>
<dbReference type="Proteomes" id="UP000051450">
    <property type="component" value="Unassembled WGS sequence"/>
</dbReference>
<proteinExistence type="predicted"/>
<evidence type="ECO:0000313" key="2">
    <source>
        <dbReference type="EMBL" id="KRK45140.1"/>
    </source>
</evidence>
<name>A0A0R1HNG2_9LACO</name>
<comment type="caution">
    <text evidence="2">The sequence shown here is derived from an EMBL/GenBank/DDBJ whole genome shotgun (WGS) entry which is preliminary data.</text>
</comment>
<reference evidence="2 3" key="1">
    <citation type="journal article" date="2015" name="Genome Announc.">
        <title>Expanding the biotechnology potential of lactobacilli through comparative genomics of 213 strains and associated genera.</title>
        <authorList>
            <person name="Sun Z."/>
            <person name="Harris H.M."/>
            <person name="McCann A."/>
            <person name="Guo C."/>
            <person name="Argimon S."/>
            <person name="Zhang W."/>
            <person name="Yang X."/>
            <person name="Jeffery I.B."/>
            <person name="Cooney J.C."/>
            <person name="Kagawa T.F."/>
            <person name="Liu W."/>
            <person name="Song Y."/>
            <person name="Salvetti E."/>
            <person name="Wrobel A."/>
            <person name="Rasinkangas P."/>
            <person name="Parkhill J."/>
            <person name="Rea M.C."/>
            <person name="O'Sullivan O."/>
            <person name="Ritari J."/>
            <person name="Douillard F.P."/>
            <person name="Paul Ross R."/>
            <person name="Yang R."/>
            <person name="Briner A.E."/>
            <person name="Felis G.E."/>
            <person name="de Vos W.M."/>
            <person name="Barrangou R."/>
            <person name="Klaenhammer T.R."/>
            <person name="Caufield P.W."/>
            <person name="Cui Y."/>
            <person name="Zhang H."/>
            <person name="O'Toole P.W."/>
        </authorList>
    </citation>
    <scope>NUCLEOTIDE SEQUENCE [LARGE SCALE GENOMIC DNA]</scope>
    <source>
        <strain evidence="2 3">DSM 15638</strain>
    </source>
</reference>
<accession>A0A0R1HNG2</accession>
<keyword evidence="1" id="KW-0472">Membrane</keyword>
<dbReference type="PATRIC" id="fig|1423719.4.peg.503"/>
<evidence type="ECO:0000313" key="3">
    <source>
        <dbReference type="Proteomes" id="UP000051450"/>
    </source>
</evidence>
<keyword evidence="3" id="KW-1185">Reference proteome</keyword>
<keyword evidence="1" id="KW-0812">Transmembrane</keyword>
<gene>
    <name evidence="2" type="ORF">FC66_GL000498</name>
</gene>
<sequence>MQKNNLLGGHLVVSAMFCLMMMVVLLTGQLAYFYAKITSYQKICQYNQAETMKNMTILNQTSKKIDETFYYNLGTVEYQKNVYRIKLKNDVQYTFLNDKKET</sequence>
<feature type="transmembrane region" description="Helical" evidence="1">
    <location>
        <begin position="12"/>
        <end position="35"/>
    </location>
</feature>